<comment type="caution">
    <text evidence="4">The sequence shown here is derived from an EMBL/GenBank/DDBJ whole genome shotgun (WGS) entry which is preliminary data.</text>
</comment>
<feature type="compositionally biased region" description="Pro residues" evidence="1">
    <location>
        <begin position="193"/>
        <end position="215"/>
    </location>
</feature>
<accession>A0A835YEX3</accession>
<dbReference type="Pfam" id="PF12499">
    <property type="entry name" value="DUF3707"/>
    <property type="match status" value="2"/>
</dbReference>
<evidence type="ECO:0000313" key="5">
    <source>
        <dbReference type="Proteomes" id="UP000612055"/>
    </source>
</evidence>
<proteinExistence type="predicted"/>
<feature type="domain" description="Pherophorin" evidence="3">
    <location>
        <begin position="35"/>
        <end position="183"/>
    </location>
</feature>
<keyword evidence="5" id="KW-1185">Reference proteome</keyword>
<dbReference type="EMBL" id="JAEHOE010000014">
    <property type="protein sequence ID" value="KAG2497525.1"/>
    <property type="molecule type" value="Genomic_DNA"/>
</dbReference>
<feature type="domain" description="Pherophorin" evidence="3">
    <location>
        <begin position="234"/>
        <end position="376"/>
    </location>
</feature>
<protein>
    <recommendedName>
        <fullName evidence="3">Pherophorin domain-containing protein</fullName>
    </recommendedName>
</protein>
<feature type="signal peptide" evidence="2">
    <location>
        <begin position="1"/>
        <end position="22"/>
    </location>
</feature>
<reference evidence="4" key="1">
    <citation type="journal article" date="2020" name="bioRxiv">
        <title>Comparative genomics of Chlamydomonas.</title>
        <authorList>
            <person name="Craig R.J."/>
            <person name="Hasan A.R."/>
            <person name="Ness R.W."/>
            <person name="Keightley P.D."/>
        </authorList>
    </citation>
    <scope>NUCLEOTIDE SEQUENCE</scope>
    <source>
        <strain evidence="4">CCAP 11/70</strain>
    </source>
</reference>
<organism evidence="4 5">
    <name type="scientific">Edaphochlamys debaryana</name>
    <dbReference type="NCBI Taxonomy" id="47281"/>
    <lineage>
        <taxon>Eukaryota</taxon>
        <taxon>Viridiplantae</taxon>
        <taxon>Chlorophyta</taxon>
        <taxon>core chlorophytes</taxon>
        <taxon>Chlorophyceae</taxon>
        <taxon>CS clade</taxon>
        <taxon>Chlamydomonadales</taxon>
        <taxon>Chlamydomonadales incertae sedis</taxon>
        <taxon>Edaphochlamys</taxon>
    </lineage>
</organism>
<sequence length="384" mass="40638">MKAIVLVALVCAVGLFGLPAEARRSLSTAVPGKSFPPYNCEDDPSLSPFRLEPAYATSPSSNGVRICFTGAPPQPCPAAHPCCSQADFYKLEMRVRPVCRRAIRSVTVNGAPAPLPTFETFGVGHERALFKMPRLNLTRESVAGAKICITLRDPCPNMAALCPEGDGSCLYAIGTSAKCKCCPVNRVGLAPPPPAPPPPPPPPPPPSPTPPPVPALPTGAGGRQPPPPPNTGGFPFCQCDKTPASMPFALAGAPTHARSPGGANLYCFALEGRACADPDSPCCASRLLKVEWWSFDTCRGSVRAYIDKIQYPVTWDQGGTFRLTKLNYSPGDVAARPKQLCIELRKGGPCDTIEKFCRGPSCVYSLFDTATKSCCPTATVPEAR</sequence>
<dbReference type="SUPFAM" id="SSF101447">
    <property type="entry name" value="Formin homology 2 domain (FH2 domain)"/>
    <property type="match status" value="1"/>
</dbReference>
<dbReference type="OrthoDB" id="527118at2759"/>
<dbReference type="InterPro" id="IPR024616">
    <property type="entry name" value="Pherophorin"/>
</dbReference>
<dbReference type="Proteomes" id="UP000612055">
    <property type="component" value="Unassembled WGS sequence"/>
</dbReference>
<gene>
    <name evidence="4" type="ORF">HYH03_004673</name>
</gene>
<evidence type="ECO:0000313" key="4">
    <source>
        <dbReference type="EMBL" id="KAG2497525.1"/>
    </source>
</evidence>
<name>A0A835YEX3_9CHLO</name>
<dbReference type="AlphaFoldDB" id="A0A835YEX3"/>
<evidence type="ECO:0000259" key="3">
    <source>
        <dbReference type="Pfam" id="PF12499"/>
    </source>
</evidence>
<keyword evidence="2" id="KW-0732">Signal</keyword>
<evidence type="ECO:0000256" key="1">
    <source>
        <dbReference type="SAM" id="MobiDB-lite"/>
    </source>
</evidence>
<feature type="region of interest" description="Disordered" evidence="1">
    <location>
        <begin position="193"/>
        <end position="227"/>
    </location>
</feature>
<feature type="chain" id="PRO_5032765427" description="Pherophorin domain-containing protein" evidence="2">
    <location>
        <begin position="23"/>
        <end position="384"/>
    </location>
</feature>
<evidence type="ECO:0000256" key="2">
    <source>
        <dbReference type="SAM" id="SignalP"/>
    </source>
</evidence>